<name>A0A285CUD4_9BACI</name>
<protein>
    <submittedName>
        <fullName evidence="1">Uncharacterized protein</fullName>
    </submittedName>
</protein>
<accession>A0A285CUD4</accession>
<organism evidence="1 2">
    <name type="scientific">Bacillus oleivorans</name>
    <dbReference type="NCBI Taxonomy" id="1448271"/>
    <lineage>
        <taxon>Bacteria</taxon>
        <taxon>Bacillati</taxon>
        <taxon>Bacillota</taxon>
        <taxon>Bacilli</taxon>
        <taxon>Bacillales</taxon>
        <taxon>Bacillaceae</taxon>
        <taxon>Bacillus</taxon>
    </lineage>
</organism>
<dbReference type="RefSeq" id="WP_097158848.1">
    <property type="nucleotide sequence ID" value="NZ_JBEPMQ010000004.1"/>
</dbReference>
<evidence type="ECO:0000313" key="1">
    <source>
        <dbReference type="EMBL" id="SNX71152.1"/>
    </source>
</evidence>
<gene>
    <name evidence="1" type="ORF">SAMN05877753_1052</name>
</gene>
<dbReference type="EMBL" id="OAOP01000005">
    <property type="protein sequence ID" value="SNX71152.1"/>
    <property type="molecule type" value="Genomic_DNA"/>
</dbReference>
<evidence type="ECO:0000313" key="2">
    <source>
        <dbReference type="Proteomes" id="UP000219546"/>
    </source>
</evidence>
<dbReference type="AlphaFoldDB" id="A0A285CUD4"/>
<keyword evidence="2" id="KW-1185">Reference proteome</keyword>
<reference evidence="1 2" key="1">
    <citation type="submission" date="2017-08" db="EMBL/GenBank/DDBJ databases">
        <authorList>
            <person name="de Groot N.N."/>
        </authorList>
    </citation>
    <scope>NUCLEOTIDE SEQUENCE [LARGE SCALE GENOMIC DNA]</scope>
    <source>
        <strain evidence="1 2">JC228</strain>
    </source>
</reference>
<sequence length="60" mass="6994">MKNPFEKQLKEHDEKVWEEILDGIFYALRLLKEGTSVEDVSKTTSIPIKTIQKLKEALFS</sequence>
<proteinExistence type="predicted"/>
<dbReference type="Proteomes" id="UP000219546">
    <property type="component" value="Unassembled WGS sequence"/>
</dbReference>